<feature type="transmembrane region" description="Helical" evidence="1">
    <location>
        <begin position="352"/>
        <end position="373"/>
    </location>
</feature>
<dbReference type="STRING" id="388413.ALPR1_07675"/>
<sequence length="414" mass="46678">MKNDILNHLDDPAFLEQLYRKNKTDFKDSFSKLYPEIQGNKAAEFWQERLNYESSSISWGSKNELLYVFIGCFIAGLIAKSPDIFSISADYFFSRNFGFIVFPILTAYFVWKNKTPRNVTSIFFGLLGLSFVYINSLPDTSESDTLILACIHLPLILWMILGSVFQEQSKFKISAPLEYLRFNGDAAVMMAVLALAGGVLTGITFGLFSLIGIDLEPFFESYILLFGLPAIPILATFLTQTNPQLVNKVSPIIAKLFSPVVLIMLTVYLIAIFYTGKDPYNDREFLLTFNIMLIGVMAIIFFSVAENTGSKKISFDIWVLFLLSIVTIIVNGVALSAIIFRISEWGLTPNRLAVLGANILILIHLLLVTYRLYSSVSKRKQLSEVGKSIVSYIPIYFIWILIVVFIFPVAFGFK</sequence>
<feature type="transmembrane region" description="Helical" evidence="1">
    <location>
        <begin position="91"/>
        <end position="111"/>
    </location>
</feature>
<dbReference type="RefSeq" id="WP_008199597.1">
    <property type="nucleotide sequence ID" value="NZ_CM001023.1"/>
</dbReference>
<name>A3HZV1_9BACT</name>
<dbReference type="HOGENOM" id="CLU_049023_0_0_10"/>
<feature type="transmembrane region" description="Helical" evidence="1">
    <location>
        <begin position="186"/>
        <end position="213"/>
    </location>
</feature>
<feature type="transmembrane region" description="Helical" evidence="1">
    <location>
        <begin position="146"/>
        <end position="165"/>
    </location>
</feature>
<evidence type="ECO:0000313" key="2">
    <source>
        <dbReference type="EMBL" id="EAZ80787.1"/>
    </source>
</evidence>
<protein>
    <submittedName>
        <fullName evidence="2">Membrane protein</fullName>
    </submittedName>
</protein>
<organism evidence="2 3">
    <name type="scientific">Algoriphagus machipongonensis</name>
    <dbReference type="NCBI Taxonomy" id="388413"/>
    <lineage>
        <taxon>Bacteria</taxon>
        <taxon>Pseudomonadati</taxon>
        <taxon>Bacteroidota</taxon>
        <taxon>Cytophagia</taxon>
        <taxon>Cytophagales</taxon>
        <taxon>Cyclobacteriaceae</taxon>
        <taxon>Algoriphagus</taxon>
    </lineage>
</organism>
<proteinExistence type="predicted"/>
<keyword evidence="1" id="KW-0472">Membrane</keyword>
<dbReference type="Proteomes" id="UP000003919">
    <property type="component" value="Unassembled WGS sequence"/>
</dbReference>
<accession>A3HZV1</accession>
<evidence type="ECO:0000313" key="3">
    <source>
        <dbReference type="Proteomes" id="UP000003919"/>
    </source>
</evidence>
<dbReference type="AlphaFoldDB" id="A3HZV1"/>
<dbReference type="eggNOG" id="ENOG502Z81H">
    <property type="taxonomic scope" value="Bacteria"/>
</dbReference>
<feature type="transmembrane region" description="Helical" evidence="1">
    <location>
        <begin position="118"/>
        <end position="134"/>
    </location>
</feature>
<feature type="transmembrane region" description="Helical" evidence="1">
    <location>
        <begin position="286"/>
        <end position="305"/>
    </location>
</feature>
<keyword evidence="1" id="KW-0812">Transmembrane</keyword>
<evidence type="ECO:0000256" key="1">
    <source>
        <dbReference type="SAM" id="Phobius"/>
    </source>
</evidence>
<feature type="transmembrane region" description="Helical" evidence="1">
    <location>
        <begin position="65"/>
        <end position="85"/>
    </location>
</feature>
<comment type="caution">
    <text evidence="2">The sequence shown here is derived from an EMBL/GenBank/DDBJ whole genome shotgun (WGS) entry which is preliminary data.</text>
</comment>
<dbReference type="OrthoDB" id="637094at2"/>
<reference evidence="2 3" key="1">
    <citation type="journal article" date="2011" name="J. Bacteriol.">
        <title>Complete genome sequence of Algoriphagus sp. PR1, bacterial prey of a colony-forming choanoflagellate.</title>
        <authorList>
            <person name="Alegado R.A."/>
            <person name="Ferriera S."/>
            <person name="Nusbaum C."/>
            <person name="Young S.K."/>
            <person name="Zeng Q."/>
            <person name="Imamovic A."/>
            <person name="Fairclough S.R."/>
            <person name="King N."/>
        </authorList>
    </citation>
    <scope>NUCLEOTIDE SEQUENCE [LARGE SCALE GENOMIC DNA]</scope>
    <source>
        <strain evidence="2 3">PR1</strain>
    </source>
</reference>
<feature type="transmembrane region" description="Helical" evidence="1">
    <location>
        <begin position="393"/>
        <end position="413"/>
    </location>
</feature>
<dbReference type="EMBL" id="AAXU02000001">
    <property type="protein sequence ID" value="EAZ80787.1"/>
    <property type="molecule type" value="Genomic_DNA"/>
</dbReference>
<keyword evidence="1" id="KW-1133">Transmembrane helix</keyword>
<feature type="transmembrane region" description="Helical" evidence="1">
    <location>
        <begin position="219"/>
        <end position="240"/>
    </location>
</feature>
<feature type="transmembrane region" description="Helical" evidence="1">
    <location>
        <begin position="252"/>
        <end position="274"/>
    </location>
</feature>
<keyword evidence="3" id="KW-1185">Reference proteome</keyword>
<gene>
    <name evidence="2" type="ORF">ALPR1_07675</name>
</gene>
<feature type="transmembrane region" description="Helical" evidence="1">
    <location>
        <begin position="317"/>
        <end position="340"/>
    </location>
</feature>